<feature type="transmembrane region" description="Helical" evidence="1">
    <location>
        <begin position="6"/>
        <end position="25"/>
    </location>
</feature>
<keyword evidence="1" id="KW-1133">Transmembrane helix</keyword>
<name>A0A553IHS6_ACHLA</name>
<evidence type="ECO:0000313" key="2">
    <source>
        <dbReference type="EMBL" id="TRX99755.1"/>
    </source>
</evidence>
<evidence type="ECO:0000256" key="1">
    <source>
        <dbReference type="SAM" id="Phobius"/>
    </source>
</evidence>
<evidence type="ECO:0000313" key="3">
    <source>
        <dbReference type="Proteomes" id="UP000315938"/>
    </source>
</evidence>
<sequence>MDDNLQLYLNMFFIFLASGLINFWLSGVLSKKNKWLVFIIPGIVLAISVAFLILGITANDDTGWAALGYLLISGFTLFVFIGTLISSIILFFRHKVK</sequence>
<dbReference type="GeneID" id="41338963"/>
<comment type="caution">
    <text evidence="2">The sequence shown here is derived from an EMBL/GenBank/DDBJ whole genome shotgun (WGS) entry which is preliminary data.</text>
</comment>
<evidence type="ECO:0008006" key="4">
    <source>
        <dbReference type="Google" id="ProtNLM"/>
    </source>
</evidence>
<accession>A0A553IHS6</accession>
<feature type="transmembrane region" description="Helical" evidence="1">
    <location>
        <begin position="64"/>
        <end position="92"/>
    </location>
</feature>
<keyword evidence="1" id="KW-0812">Transmembrane</keyword>
<feature type="transmembrane region" description="Helical" evidence="1">
    <location>
        <begin position="37"/>
        <end position="58"/>
    </location>
</feature>
<gene>
    <name evidence="2" type="ORF">FNV44_01570</name>
</gene>
<keyword evidence="1" id="KW-0472">Membrane</keyword>
<protein>
    <recommendedName>
        <fullName evidence="4">Integral membrane protein</fullName>
    </recommendedName>
</protein>
<dbReference type="RefSeq" id="WP_012242752.1">
    <property type="nucleotide sequence ID" value="NZ_JACAOE010000001.1"/>
</dbReference>
<dbReference type="AlphaFoldDB" id="A0A553IHS6"/>
<dbReference type="EMBL" id="VKID01000001">
    <property type="protein sequence ID" value="TRX99755.1"/>
    <property type="molecule type" value="Genomic_DNA"/>
</dbReference>
<organism evidence="2 3">
    <name type="scientific">Acholeplasma laidlawii</name>
    <dbReference type="NCBI Taxonomy" id="2148"/>
    <lineage>
        <taxon>Bacteria</taxon>
        <taxon>Bacillati</taxon>
        <taxon>Mycoplasmatota</taxon>
        <taxon>Mollicutes</taxon>
        <taxon>Acholeplasmatales</taxon>
        <taxon>Acholeplasmataceae</taxon>
        <taxon>Acholeplasma</taxon>
    </lineage>
</organism>
<dbReference type="Proteomes" id="UP000315938">
    <property type="component" value="Unassembled WGS sequence"/>
</dbReference>
<proteinExistence type="predicted"/>
<reference evidence="2 3" key="1">
    <citation type="submission" date="2019-07" db="EMBL/GenBank/DDBJ databases">
        <title>Genome sequence of Acholeplasma laidlawii strain with increased resistance to erythromycin.</title>
        <authorList>
            <person name="Medvedeva E.S."/>
            <person name="Baranova N.B."/>
            <person name="Siniagina M.N."/>
            <person name="Mouzykantov A."/>
            <person name="Chernova O.A."/>
            <person name="Chernov V.M."/>
        </authorList>
    </citation>
    <scope>NUCLEOTIDE SEQUENCE [LARGE SCALE GENOMIC DNA]</scope>
    <source>
        <strain evidence="2 3">PG8REry</strain>
    </source>
</reference>